<feature type="region of interest" description="Disordered" evidence="1">
    <location>
        <begin position="185"/>
        <end position="220"/>
    </location>
</feature>
<evidence type="ECO:0000256" key="1">
    <source>
        <dbReference type="SAM" id="MobiDB-lite"/>
    </source>
</evidence>
<accession>A0A6A6PF85</accession>
<feature type="compositionally biased region" description="Gly residues" evidence="1">
    <location>
        <begin position="298"/>
        <end position="309"/>
    </location>
</feature>
<dbReference type="AlphaFoldDB" id="A0A6A6PF85"/>
<gene>
    <name evidence="2" type="ORF">BDY21DRAFT_6112</name>
</gene>
<protein>
    <submittedName>
        <fullName evidence="2">Uncharacterized protein</fullName>
    </submittedName>
</protein>
<name>A0A6A6PF85_9PEZI</name>
<feature type="region of interest" description="Disordered" evidence="1">
    <location>
        <begin position="126"/>
        <end position="168"/>
    </location>
</feature>
<dbReference type="Proteomes" id="UP000799766">
    <property type="component" value="Unassembled WGS sequence"/>
</dbReference>
<feature type="compositionally biased region" description="Basic and acidic residues" evidence="1">
    <location>
        <begin position="149"/>
        <end position="159"/>
    </location>
</feature>
<evidence type="ECO:0000313" key="2">
    <source>
        <dbReference type="EMBL" id="KAF2462023.1"/>
    </source>
</evidence>
<feature type="region of interest" description="Disordered" evidence="1">
    <location>
        <begin position="232"/>
        <end position="309"/>
    </location>
</feature>
<dbReference type="EMBL" id="MU001670">
    <property type="protein sequence ID" value="KAF2462023.1"/>
    <property type="molecule type" value="Genomic_DNA"/>
</dbReference>
<feature type="compositionally biased region" description="Basic and acidic residues" evidence="1">
    <location>
        <begin position="194"/>
        <end position="214"/>
    </location>
</feature>
<sequence length="309" mass="33278">MPSVPGPPGPACGVFHGLLQAAPAAQRLAASTESTAFVFFFHGEKIVERGAATRTRHSLPAQCHNSVGLEVSLVHRQKVHEQPSGLEAVTSRRRVLGSPFRSAPNGRPPALALGGAHMHIHTRLGRSAAHAVRARPSRASDLDVSSLESRARTHTHETYIHPTPTLPSGPDHLLSAPFTRAGPFSSSSNVFARLGREREREREKGAPWESERPRSNLACSSVPRTLARFFPGARAHTHGPGPAHASQRARARQGEAGKATRRARPTRRLQSPFFCPPRLRSAPTHRFARNSAIWKGPGADGTGGPGQSR</sequence>
<reference evidence="2" key="1">
    <citation type="journal article" date="2020" name="Stud. Mycol.">
        <title>101 Dothideomycetes genomes: a test case for predicting lifestyles and emergence of pathogens.</title>
        <authorList>
            <person name="Haridas S."/>
            <person name="Albert R."/>
            <person name="Binder M."/>
            <person name="Bloem J."/>
            <person name="Labutti K."/>
            <person name="Salamov A."/>
            <person name="Andreopoulos B."/>
            <person name="Baker S."/>
            <person name="Barry K."/>
            <person name="Bills G."/>
            <person name="Bluhm B."/>
            <person name="Cannon C."/>
            <person name="Castanera R."/>
            <person name="Culley D."/>
            <person name="Daum C."/>
            <person name="Ezra D."/>
            <person name="Gonzalez J."/>
            <person name="Henrissat B."/>
            <person name="Kuo A."/>
            <person name="Liang C."/>
            <person name="Lipzen A."/>
            <person name="Lutzoni F."/>
            <person name="Magnuson J."/>
            <person name="Mondo S."/>
            <person name="Nolan M."/>
            <person name="Ohm R."/>
            <person name="Pangilinan J."/>
            <person name="Park H.-J."/>
            <person name="Ramirez L."/>
            <person name="Alfaro M."/>
            <person name="Sun H."/>
            <person name="Tritt A."/>
            <person name="Yoshinaga Y."/>
            <person name="Zwiers L.-H."/>
            <person name="Turgeon B."/>
            <person name="Goodwin S."/>
            <person name="Spatafora J."/>
            <person name="Crous P."/>
            <person name="Grigoriev I."/>
        </authorList>
    </citation>
    <scope>NUCLEOTIDE SEQUENCE</scope>
    <source>
        <strain evidence="2">ATCC 16933</strain>
    </source>
</reference>
<keyword evidence="3" id="KW-1185">Reference proteome</keyword>
<proteinExistence type="predicted"/>
<organism evidence="2 3">
    <name type="scientific">Lineolata rhizophorae</name>
    <dbReference type="NCBI Taxonomy" id="578093"/>
    <lineage>
        <taxon>Eukaryota</taxon>
        <taxon>Fungi</taxon>
        <taxon>Dikarya</taxon>
        <taxon>Ascomycota</taxon>
        <taxon>Pezizomycotina</taxon>
        <taxon>Dothideomycetes</taxon>
        <taxon>Dothideomycetes incertae sedis</taxon>
        <taxon>Lineolatales</taxon>
        <taxon>Lineolataceae</taxon>
        <taxon>Lineolata</taxon>
    </lineage>
</organism>
<evidence type="ECO:0000313" key="3">
    <source>
        <dbReference type="Proteomes" id="UP000799766"/>
    </source>
</evidence>